<dbReference type="InterPro" id="IPR050492">
    <property type="entry name" value="Bact_metal-bind_prot9"/>
</dbReference>
<dbReference type="RefSeq" id="WP_089876709.1">
    <property type="nucleotide sequence ID" value="NZ_FOYS01000001.1"/>
</dbReference>
<evidence type="ECO:0000256" key="1">
    <source>
        <dbReference type="ARBA" id="ARBA00011028"/>
    </source>
</evidence>
<feature type="region of interest" description="Disordered" evidence="4">
    <location>
        <begin position="130"/>
        <end position="168"/>
    </location>
</feature>
<keyword evidence="3" id="KW-0732">Signal</keyword>
<reference evidence="6" key="1">
    <citation type="submission" date="2016-10" db="EMBL/GenBank/DDBJ databases">
        <authorList>
            <person name="Varghese N."/>
            <person name="Submissions S."/>
        </authorList>
    </citation>
    <scope>NUCLEOTIDE SEQUENCE [LARGE SCALE GENOMIC DNA]</scope>
    <source>
        <strain evidence="6">CGMCC 1.8711</strain>
    </source>
</reference>
<name>A0A1I6G0N3_9EURY</name>
<evidence type="ECO:0000256" key="2">
    <source>
        <dbReference type="ARBA" id="ARBA00022448"/>
    </source>
</evidence>
<dbReference type="OrthoDB" id="50488at2157"/>
<evidence type="ECO:0000256" key="3">
    <source>
        <dbReference type="ARBA" id="ARBA00022729"/>
    </source>
</evidence>
<proteinExistence type="inferred from homology"/>
<dbReference type="PROSITE" id="PS51318">
    <property type="entry name" value="TAT"/>
    <property type="match status" value="1"/>
</dbReference>
<dbReference type="Pfam" id="PF01297">
    <property type="entry name" value="ZnuA"/>
    <property type="match status" value="1"/>
</dbReference>
<keyword evidence="2" id="KW-0813">Transport</keyword>
<dbReference type="Gene3D" id="3.40.50.1980">
    <property type="entry name" value="Nitrogenase molybdenum iron protein domain"/>
    <property type="match status" value="2"/>
</dbReference>
<dbReference type="PANTHER" id="PTHR42953:SF3">
    <property type="entry name" value="HIGH-AFFINITY ZINC UPTAKE SYSTEM PROTEIN ZNUA"/>
    <property type="match status" value="1"/>
</dbReference>
<dbReference type="EMBL" id="FOYS01000001">
    <property type="protein sequence ID" value="SFR35736.1"/>
    <property type="molecule type" value="Genomic_DNA"/>
</dbReference>
<feature type="compositionally biased region" description="Basic and acidic residues" evidence="4">
    <location>
        <begin position="146"/>
        <end position="168"/>
    </location>
</feature>
<dbReference type="PROSITE" id="PS51257">
    <property type="entry name" value="PROKAR_LIPOPROTEIN"/>
    <property type="match status" value="1"/>
</dbReference>
<dbReference type="AlphaFoldDB" id="A0A1I6G0N3"/>
<organism evidence="5 6">
    <name type="scientific">Halogeometricum limi</name>
    <dbReference type="NCBI Taxonomy" id="555875"/>
    <lineage>
        <taxon>Archaea</taxon>
        <taxon>Methanobacteriati</taxon>
        <taxon>Methanobacteriota</taxon>
        <taxon>Stenosarchaea group</taxon>
        <taxon>Halobacteria</taxon>
        <taxon>Halobacteriales</taxon>
        <taxon>Haloferacaceae</taxon>
        <taxon>Halogeometricum</taxon>
    </lineage>
</organism>
<gene>
    <name evidence="5" type="ORF">SAMN04488124_0668</name>
</gene>
<evidence type="ECO:0000313" key="6">
    <source>
        <dbReference type="Proteomes" id="UP000243250"/>
    </source>
</evidence>
<protein>
    <submittedName>
        <fullName evidence="5">Zinc transport system substrate-binding protein</fullName>
    </submittedName>
</protein>
<dbReference type="InterPro" id="IPR006311">
    <property type="entry name" value="TAT_signal"/>
</dbReference>
<evidence type="ECO:0000256" key="4">
    <source>
        <dbReference type="SAM" id="MobiDB-lite"/>
    </source>
</evidence>
<evidence type="ECO:0000313" key="5">
    <source>
        <dbReference type="EMBL" id="SFR35736.1"/>
    </source>
</evidence>
<dbReference type="STRING" id="555875.SAMN04488124_0668"/>
<dbReference type="PANTHER" id="PTHR42953">
    <property type="entry name" value="HIGH-AFFINITY ZINC UPTAKE SYSTEM PROTEIN ZNUA-RELATED"/>
    <property type="match status" value="1"/>
</dbReference>
<dbReference type="InterPro" id="IPR006127">
    <property type="entry name" value="ZnuA-like"/>
</dbReference>
<accession>A0A1I6G0N3</accession>
<comment type="similarity">
    <text evidence="1">Belongs to the bacterial solute-binding protein 9 family.</text>
</comment>
<dbReference type="Proteomes" id="UP000243250">
    <property type="component" value="Unassembled WGS sequence"/>
</dbReference>
<sequence>MGQTRRDVLFGTAAAVAGSVAGCLGTPTGSTASGNDDGAVQASFFVMYDFASHVAPDTDVQSLVPFGQHGHGWEPGPDVQRDVFDSEAFVYVGDGFQPWADKIVQNVRADGADVTVVEAWHDIDLLSATESHENDHGGDDDDDHATEDSHEQTADDDHEESHGHESKDPHFWLDLSRAKQSVETIASGLAEADPENERAYAENASAFAERLTSLDDTYAERLSGRTRDTVLVAGHNSFRYLGRRYDFDIEALTGLAPDAEPTPKDIERAQSVVDEHDIEYILAPVFESNRAAEQLVRETDATEALPLTPVPSLTDEWSEEDWGFVDVMENVNLASLATALGAE</sequence>
<dbReference type="GO" id="GO:0046872">
    <property type="term" value="F:metal ion binding"/>
    <property type="evidence" value="ECO:0007669"/>
    <property type="project" value="InterPro"/>
</dbReference>
<dbReference type="SUPFAM" id="SSF53807">
    <property type="entry name" value="Helical backbone' metal receptor"/>
    <property type="match status" value="1"/>
</dbReference>
<keyword evidence="6" id="KW-1185">Reference proteome</keyword>
<dbReference type="GO" id="GO:0030001">
    <property type="term" value="P:metal ion transport"/>
    <property type="evidence" value="ECO:0007669"/>
    <property type="project" value="InterPro"/>
</dbReference>